<gene>
    <name evidence="3" type="ORF">HELGO_WM19349</name>
</gene>
<dbReference type="NCBIfam" id="NF007069">
    <property type="entry name" value="PRK09514.1"/>
    <property type="match status" value="1"/>
</dbReference>
<dbReference type="GO" id="GO:0003677">
    <property type="term" value="F:DNA binding"/>
    <property type="evidence" value="ECO:0007669"/>
    <property type="project" value="UniProtKB-KW"/>
</dbReference>
<dbReference type="Gene3D" id="1.10.1660.10">
    <property type="match status" value="1"/>
</dbReference>
<proteinExistence type="predicted"/>
<accession>A0A6S6TYH2</accession>
<dbReference type="SMART" id="SM00422">
    <property type="entry name" value="HTH_MERR"/>
    <property type="match status" value="1"/>
</dbReference>
<protein>
    <recommendedName>
        <fullName evidence="2">HTH merR-type domain-containing protein</fullName>
    </recommendedName>
</protein>
<dbReference type="PANTHER" id="PTHR30204">
    <property type="entry name" value="REDOX-CYCLING DRUG-SENSING TRANSCRIPTIONAL ACTIVATOR SOXR"/>
    <property type="match status" value="1"/>
</dbReference>
<evidence type="ECO:0000259" key="2">
    <source>
        <dbReference type="PROSITE" id="PS50937"/>
    </source>
</evidence>
<dbReference type="InterPro" id="IPR000551">
    <property type="entry name" value="MerR-type_HTH_dom"/>
</dbReference>
<evidence type="ECO:0000313" key="3">
    <source>
        <dbReference type="EMBL" id="CAA6827545.1"/>
    </source>
</evidence>
<organism evidence="3">
    <name type="scientific">uncultured Thiotrichaceae bacterium</name>
    <dbReference type="NCBI Taxonomy" id="298394"/>
    <lineage>
        <taxon>Bacteria</taxon>
        <taxon>Pseudomonadati</taxon>
        <taxon>Pseudomonadota</taxon>
        <taxon>Gammaproteobacteria</taxon>
        <taxon>Thiotrichales</taxon>
        <taxon>Thiotrichaceae</taxon>
        <taxon>environmental samples</taxon>
    </lineage>
</organism>
<dbReference type="InterPro" id="IPR047057">
    <property type="entry name" value="MerR_fam"/>
</dbReference>
<keyword evidence="1" id="KW-0238">DNA-binding</keyword>
<dbReference type="PANTHER" id="PTHR30204:SF92">
    <property type="entry name" value="HTH-TYPE TRANSCRIPTIONAL REGULATOR ZNTR"/>
    <property type="match status" value="1"/>
</dbReference>
<reference evidence="3" key="1">
    <citation type="submission" date="2020-01" db="EMBL/GenBank/DDBJ databases">
        <authorList>
            <person name="Meier V. D."/>
            <person name="Meier V D."/>
        </authorList>
    </citation>
    <scope>NUCLEOTIDE SEQUENCE</scope>
    <source>
        <strain evidence="3">HLG_WM_MAG_09</strain>
    </source>
</reference>
<sequence>MRIGELAKQSNIPADTLRYYEKEGLIAEPPRSQAGYRDYPPVTLQYLNFIRSAKTVGFSLKECRNLLAIFVKRDAHTCAEVKQLSDGKLLELEEKMQSLQMMHQTLEAISSACCGGEESAAHCSILDALEQKENTQP</sequence>
<dbReference type="CDD" id="cd04770">
    <property type="entry name" value="HTH_HMRTR"/>
    <property type="match status" value="1"/>
</dbReference>
<dbReference type="GO" id="GO:0003700">
    <property type="term" value="F:DNA-binding transcription factor activity"/>
    <property type="evidence" value="ECO:0007669"/>
    <property type="project" value="InterPro"/>
</dbReference>
<feature type="domain" description="HTH merR-type" evidence="2">
    <location>
        <begin position="1"/>
        <end position="69"/>
    </location>
</feature>
<name>A0A6S6TYH2_9GAMM</name>
<dbReference type="Pfam" id="PF13411">
    <property type="entry name" value="MerR_1"/>
    <property type="match status" value="1"/>
</dbReference>
<dbReference type="PROSITE" id="PS50937">
    <property type="entry name" value="HTH_MERR_2"/>
    <property type="match status" value="1"/>
</dbReference>
<dbReference type="InterPro" id="IPR009061">
    <property type="entry name" value="DNA-bd_dom_put_sf"/>
</dbReference>
<dbReference type="SUPFAM" id="SSF46955">
    <property type="entry name" value="Putative DNA-binding domain"/>
    <property type="match status" value="1"/>
</dbReference>
<evidence type="ECO:0000256" key="1">
    <source>
        <dbReference type="ARBA" id="ARBA00023125"/>
    </source>
</evidence>
<dbReference type="PRINTS" id="PR00040">
    <property type="entry name" value="HTHMERR"/>
</dbReference>
<dbReference type="EMBL" id="CACVAT010000440">
    <property type="protein sequence ID" value="CAA6827545.1"/>
    <property type="molecule type" value="Genomic_DNA"/>
</dbReference>
<dbReference type="AlphaFoldDB" id="A0A6S6TYH2"/>